<keyword evidence="2" id="KW-1185">Reference proteome</keyword>
<evidence type="ECO:0000313" key="1">
    <source>
        <dbReference type="EMBL" id="KAI9908957.1"/>
    </source>
</evidence>
<dbReference type="EMBL" id="CM047586">
    <property type="protein sequence ID" value="KAI9908957.1"/>
    <property type="molecule type" value="Genomic_DNA"/>
</dbReference>
<dbReference type="Proteomes" id="UP001163321">
    <property type="component" value="Chromosome 7"/>
</dbReference>
<name>A0ACC0VRP8_9STRA</name>
<accession>A0ACC0VRP8</accession>
<gene>
    <name evidence="1" type="ORF">PsorP6_015292</name>
</gene>
<sequence>MSWTLNSRCSNSRFLLNIWASVEKILFSKDVGHGTLVRIPILAIPVLGKAVLMTRDKMGAY</sequence>
<evidence type="ECO:0000313" key="2">
    <source>
        <dbReference type="Proteomes" id="UP001163321"/>
    </source>
</evidence>
<reference evidence="1 2" key="1">
    <citation type="journal article" date="2022" name="bioRxiv">
        <title>The genome of the oomycete Peronosclerospora sorghi, a cosmopolitan pathogen of maize and sorghum, is inflated with dispersed pseudogenes.</title>
        <authorList>
            <person name="Fletcher K."/>
            <person name="Martin F."/>
            <person name="Isakeit T."/>
            <person name="Cavanaugh K."/>
            <person name="Magill C."/>
            <person name="Michelmore R."/>
        </authorList>
    </citation>
    <scope>NUCLEOTIDE SEQUENCE [LARGE SCALE GENOMIC DNA]</scope>
    <source>
        <strain evidence="1">P6</strain>
    </source>
</reference>
<organism evidence="1 2">
    <name type="scientific">Peronosclerospora sorghi</name>
    <dbReference type="NCBI Taxonomy" id="230839"/>
    <lineage>
        <taxon>Eukaryota</taxon>
        <taxon>Sar</taxon>
        <taxon>Stramenopiles</taxon>
        <taxon>Oomycota</taxon>
        <taxon>Peronosporomycetes</taxon>
        <taxon>Peronosporales</taxon>
        <taxon>Peronosporaceae</taxon>
        <taxon>Peronosclerospora</taxon>
    </lineage>
</organism>
<comment type="caution">
    <text evidence="1">The sequence shown here is derived from an EMBL/GenBank/DDBJ whole genome shotgun (WGS) entry which is preliminary data.</text>
</comment>
<protein>
    <submittedName>
        <fullName evidence="1">Uncharacterized protein</fullName>
    </submittedName>
</protein>
<proteinExistence type="predicted"/>